<dbReference type="AlphaFoldDB" id="W1NNR4"/>
<accession>W1NNR4</accession>
<dbReference type="EMBL" id="KI396338">
    <property type="protein sequence ID" value="ERM97451.1"/>
    <property type="molecule type" value="Genomic_DNA"/>
</dbReference>
<dbReference type="Proteomes" id="UP000017836">
    <property type="component" value="Unassembled WGS sequence"/>
</dbReference>
<organism evidence="1 2">
    <name type="scientific">Amborella trichopoda</name>
    <dbReference type="NCBI Taxonomy" id="13333"/>
    <lineage>
        <taxon>Eukaryota</taxon>
        <taxon>Viridiplantae</taxon>
        <taxon>Streptophyta</taxon>
        <taxon>Embryophyta</taxon>
        <taxon>Tracheophyta</taxon>
        <taxon>Spermatophyta</taxon>
        <taxon>Magnoliopsida</taxon>
        <taxon>Amborellales</taxon>
        <taxon>Amborellaceae</taxon>
        <taxon>Amborella</taxon>
    </lineage>
</organism>
<protein>
    <submittedName>
        <fullName evidence="1">Uncharacterized protein</fullName>
    </submittedName>
</protein>
<sequence length="120" mass="12720">MNAFALGRLPAHVAERNLSTPHGTSSLHTSLLPLAPVFSLFPEWWLSRRLALSPSSTLLSSVSSLFPKRQLSHRLAFLLASSLSGLLPLPPNGSSAAVSPSSFLLVASLPNLLSLPQMPA</sequence>
<name>W1NNR4_AMBTC</name>
<proteinExistence type="predicted"/>
<keyword evidence="2" id="KW-1185">Reference proteome</keyword>
<dbReference type="Gramene" id="ERM97451">
    <property type="protein sequence ID" value="ERM97451"/>
    <property type="gene ID" value="AMTR_s00124p00094110"/>
</dbReference>
<dbReference type="HOGENOM" id="CLU_2052810_0_0_1"/>
<evidence type="ECO:0000313" key="1">
    <source>
        <dbReference type="EMBL" id="ERM97451.1"/>
    </source>
</evidence>
<reference evidence="2" key="1">
    <citation type="journal article" date="2013" name="Science">
        <title>The Amborella genome and the evolution of flowering plants.</title>
        <authorList>
            <consortium name="Amborella Genome Project"/>
        </authorList>
    </citation>
    <scope>NUCLEOTIDE SEQUENCE [LARGE SCALE GENOMIC DNA]</scope>
</reference>
<evidence type="ECO:0000313" key="2">
    <source>
        <dbReference type="Proteomes" id="UP000017836"/>
    </source>
</evidence>
<gene>
    <name evidence="1" type="ORF">AMTR_s00124p00094110</name>
</gene>